<dbReference type="PANTHER" id="PTHR30069:SF29">
    <property type="entry name" value="HEMOGLOBIN AND HEMOGLOBIN-HAPTOGLOBIN-BINDING PROTEIN 1-RELATED"/>
    <property type="match status" value="1"/>
</dbReference>
<dbReference type="SUPFAM" id="SSF49464">
    <property type="entry name" value="Carboxypeptidase regulatory domain-like"/>
    <property type="match status" value="1"/>
</dbReference>
<evidence type="ECO:0000256" key="5">
    <source>
        <dbReference type="ARBA" id="ARBA00022729"/>
    </source>
</evidence>
<dbReference type="InterPro" id="IPR037066">
    <property type="entry name" value="Plug_dom_sf"/>
</dbReference>
<evidence type="ECO:0000256" key="4">
    <source>
        <dbReference type="ARBA" id="ARBA00022692"/>
    </source>
</evidence>
<dbReference type="Gene3D" id="2.40.170.20">
    <property type="entry name" value="TonB-dependent receptor, beta-barrel domain"/>
    <property type="match status" value="1"/>
</dbReference>
<keyword evidence="4" id="KW-0812">Transmembrane</keyword>
<reference evidence="15" key="1">
    <citation type="journal article" date="2019" name="Int. J. Syst. Evol. Microbiol.">
        <title>The Global Catalogue of Microorganisms (GCM) 10K type strain sequencing project: providing services to taxonomists for standard genome sequencing and annotation.</title>
        <authorList>
            <consortium name="The Broad Institute Genomics Platform"/>
            <consortium name="The Broad Institute Genome Sequencing Center for Infectious Disease"/>
            <person name="Wu L."/>
            <person name="Ma J."/>
        </authorList>
    </citation>
    <scope>NUCLEOTIDE SEQUENCE [LARGE SCALE GENOMIC DNA]</scope>
    <source>
        <strain evidence="15">CGMCC 1.15288</strain>
    </source>
</reference>
<dbReference type="Gene3D" id="2.170.130.10">
    <property type="entry name" value="TonB-dependent receptor, plug domain"/>
    <property type="match status" value="1"/>
</dbReference>
<dbReference type="EMBL" id="BMIA01000003">
    <property type="protein sequence ID" value="GGH46817.1"/>
    <property type="molecule type" value="Genomic_DNA"/>
</dbReference>
<keyword evidence="6 10" id="KW-0798">TonB box</keyword>
<dbReference type="InterPro" id="IPR039426">
    <property type="entry name" value="TonB-dep_rcpt-like"/>
</dbReference>
<evidence type="ECO:0000313" key="15">
    <source>
        <dbReference type="Proteomes" id="UP000600214"/>
    </source>
</evidence>
<keyword evidence="15" id="KW-1185">Reference proteome</keyword>
<evidence type="ECO:0000313" key="14">
    <source>
        <dbReference type="EMBL" id="GGH46817.1"/>
    </source>
</evidence>
<comment type="similarity">
    <text evidence="10">Belongs to the TonB-dependent receptor family.</text>
</comment>
<proteinExistence type="inferred from homology"/>
<dbReference type="InterPro" id="IPR036942">
    <property type="entry name" value="Beta-barrel_TonB_sf"/>
</dbReference>
<evidence type="ECO:0000256" key="2">
    <source>
        <dbReference type="ARBA" id="ARBA00022448"/>
    </source>
</evidence>
<keyword evidence="5 11" id="KW-0732">Signal</keyword>
<evidence type="ECO:0000256" key="6">
    <source>
        <dbReference type="ARBA" id="ARBA00023077"/>
    </source>
</evidence>
<dbReference type="SUPFAM" id="SSF56935">
    <property type="entry name" value="Porins"/>
    <property type="match status" value="1"/>
</dbReference>
<evidence type="ECO:0000256" key="1">
    <source>
        <dbReference type="ARBA" id="ARBA00004571"/>
    </source>
</evidence>
<evidence type="ECO:0000256" key="3">
    <source>
        <dbReference type="ARBA" id="ARBA00022452"/>
    </source>
</evidence>
<keyword evidence="7 10" id="KW-0472">Membrane</keyword>
<evidence type="ECO:0000256" key="8">
    <source>
        <dbReference type="ARBA" id="ARBA00023170"/>
    </source>
</evidence>
<comment type="caution">
    <text evidence="14">The sequence shown here is derived from an EMBL/GenBank/DDBJ whole genome shotgun (WGS) entry which is preliminary data.</text>
</comment>
<name>A0ABQ1Z1K6_9BACT</name>
<dbReference type="Gene3D" id="2.60.40.1120">
    <property type="entry name" value="Carboxypeptidase-like, regulatory domain"/>
    <property type="match status" value="1"/>
</dbReference>
<dbReference type="Pfam" id="PF00593">
    <property type="entry name" value="TonB_dep_Rec_b-barrel"/>
    <property type="match status" value="1"/>
</dbReference>
<gene>
    <name evidence="14" type="ORF">GCM10007423_46850</name>
</gene>
<dbReference type="Proteomes" id="UP000600214">
    <property type="component" value="Unassembled WGS sequence"/>
</dbReference>
<evidence type="ECO:0000256" key="9">
    <source>
        <dbReference type="ARBA" id="ARBA00023237"/>
    </source>
</evidence>
<dbReference type="InterPro" id="IPR012910">
    <property type="entry name" value="Plug_dom"/>
</dbReference>
<keyword evidence="2" id="KW-0813">Transport</keyword>
<sequence length="928" mass="102159">MKRILPLLYIIIALCFTPGAAAQIVEAQNTKISGHIFDNESQKPVLGVSVSVKGKNTGAVTNTEGYFELKTNIPATLIISLVGYARQEKEVASSEALRINLVPSIEELNQVVVTASRVEESILRSPVSIEKMDSRAIQQTPSANFYDGLVNLKSLDMVTSSLTYKQINTRGFNTTGNSRFLQLVDGVDNQPSGLGFAMGNLFGPHDIDVESAELIPGAASALYGPIAFNGMLNTRTKNPFEYQGLSAQTKFGINHLGDGTGLGAKPLYDLAIRYAKAFNNKLAFKVNASYLKGTDWYANDYTDIDPNTNPENRGPNNPGRNALNIYGDEVAQTLPNIGRVSRTGYEEKDLATYGVYSLKLSGALHYRITDKLEAIYQGNFNQGTAQYTGSNRFVINDFKFVQHRLELRGSNFYVRAYTNHEYSTNSYNTRALGQQINRSWVKDLAGNTVAPNKADSTWFARYAAAYNGAVTGVAQQNHTAARGFADQGRIAPGSDAFNTAKDQLIKTRGLAGAGILSQCSLNHVEGMYDFSSLLRVVNFQVGANYRKYFLNTGGTLFDDKDKNLTNEEYGVFAQASKSFWKDRLKLTVSGRYDKNENFDGRFTPRASAVFSPSENHHFRASYQTGFRNPTIGDQYIKLNVGPIIILGGAPVNSVGLNAYSNSVTIASFSQFAAAFGADMQKGVPFPQAVANNKDKLVKSNVPYIKSEKVKSYEIGYKGLIAKQLLFDVNYYYSRYTDFIINTVVAAAPSNILAADGSVNQEAAMQLLGAGRQLYQLYTNAKDKVSIQGVSAGLTYSLPKNYKVSANATWIDFNMGEADPNNIPAFNTPKWKSNVIFGNSRLTDRIGFNVAWHWQEAFDWYGTFTEMRPGRVNAYNLLDAQVSYRIPSLKTVVKLGGSNITNKYIVQAYGSPAVGGLYYISLNFDQLFR</sequence>
<keyword evidence="8" id="KW-0675">Receptor</keyword>
<evidence type="ECO:0000256" key="11">
    <source>
        <dbReference type="SAM" id="SignalP"/>
    </source>
</evidence>
<keyword evidence="3" id="KW-1134">Transmembrane beta strand</keyword>
<dbReference type="InterPro" id="IPR008969">
    <property type="entry name" value="CarboxyPept-like_regulatory"/>
</dbReference>
<evidence type="ECO:0000259" key="12">
    <source>
        <dbReference type="Pfam" id="PF00593"/>
    </source>
</evidence>
<feature type="chain" id="PRO_5046376958" evidence="11">
    <location>
        <begin position="23"/>
        <end position="928"/>
    </location>
</feature>
<feature type="domain" description="TonB-dependent receptor-like beta-barrel" evidence="12">
    <location>
        <begin position="379"/>
        <end position="898"/>
    </location>
</feature>
<evidence type="ECO:0000256" key="10">
    <source>
        <dbReference type="RuleBase" id="RU003357"/>
    </source>
</evidence>
<comment type="subcellular location">
    <subcellularLocation>
        <location evidence="1">Cell outer membrane</location>
        <topology evidence="1">Multi-pass membrane protein</topology>
    </subcellularLocation>
</comment>
<dbReference type="Pfam" id="PF07715">
    <property type="entry name" value="Plug"/>
    <property type="match status" value="1"/>
</dbReference>
<dbReference type="RefSeq" id="WP_188936695.1">
    <property type="nucleotide sequence ID" value="NZ_BMIA01000003.1"/>
</dbReference>
<protein>
    <submittedName>
        <fullName evidence="14">Membrane protein</fullName>
    </submittedName>
</protein>
<keyword evidence="9" id="KW-0998">Cell outer membrane</keyword>
<dbReference type="PANTHER" id="PTHR30069">
    <property type="entry name" value="TONB-DEPENDENT OUTER MEMBRANE RECEPTOR"/>
    <property type="match status" value="1"/>
</dbReference>
<feature type="signal peptide" evidence="11">
    <location>
        <begin position="1"/>
        <end position="22"/>
    </location>
</feature>
<feature type="domain" description="TonB-dependent receptor plug" evidence="13">
    <location>
        <begin position="124"/>
        <end position="230"/>
    </location>
</feature>
<evidence type="ECO:0000259" key="13">
    <source>
        <dbReference type="Pfam" id="PF07715"/>
    </source>
</evidence>
<accession>A0ABQ1Z1K6</accession>
<organism evidence="14 15">
    <name type="scientific">Dyadobacter endophyticus</name>
    <dbReference type="NCBI Taxonomy" id="1749036"/>
    <lineage>
        <taxon>Bacteria</taxon>
        <taxon>Pseudomonadati</taxon>
        <taxon>Bacteroidota</taxon>
        <taxon>Cytophagia</taxon>
        <taxon>Cytophagales</taxon>
        <taxon>Spirosomataceae</taxon>
        <taxon>Dyadobacter</taxon>
    </lineage>
</organism>
<dbReference type="InterPro" id="IPR000531">
    <property type="entry name" value="Beta-barrel_TonB"/>
</dbReference>
<evidence type="ECO:0000256" key="7">
    <source>
        <dbReference type="ARBA" id="ARBA00023136"/>
    </source>
</evidence>
<dbReference type="Pfam" id="PF13715">
    <property type="entry name" value="CarbopepD_reg_2"/>
    <property type="match status" value="1"/>
</dbReference>